<name>A0A9X0WFZ6_9GAMM</name>
<reference evidence="2 3" key="1">
    <citation type="journal article" date="2020" name="Microorganisms">
        <title>Osmotic Adaptation and Compatible Solute Biosynthesis of Phototrophic Bacteria as Revealed from Genome Analyses.</title>
        <authorList>
            <person name="Imhoff J.F."/>
            <person name="Rahn T."/>
            <person name="Kunzel S."/>
            <person name="Keller A."/>
            <person name="Neulinger S.C."/>
        </authorList>
    </citation>
    <scope>NUCLEOTIDE SEQUENCE [LARGE SCALE GENOMIC DNA]</scope>
    <source>
        <strain evidence="2 3">DSM 21303</strain>
    </source>
</reference>
<comment type="caution">
    <text evidence="2">The sequence shown here is derived from an EMBL/GenBank/DDBJ whole genome shotgun (WGS) entry which is preliminary data.</text>
</comment>
<keyword evidence="3" id="KW-1185">Reference proteome</keyword>
<dbReference type="SMART" id="SM00421">
    <property type="entry name" value="HTH_LUXR"/>
    <property type="match status" value="1"/>
</dbReference>
<dbReference type="GO" id="GO:0006355">
    <property type="term" value="P:regulation of DNA-templated transcription"/>
    <property type="evidence" value="ECO:0007669"/>
    <property type="project" value="InterPro"/>
</dbReference>
<proteinExistence type="predicted"/>
<dbReference type="AlphaFoldDB" id="A0A9X0WFZ6"/>
<dbReference type="InterPro" id="IPR000792">
    <property type="entry name" value="Tscrpt_reg_LuxR_C"/>
</dbReference>
<gene>
    <name evidence="2" type="ORF">CKO25_04185</name>
</gene>
<organism evidence="2 3">
    <name type="scientific">Thiocapsa imhoffii</name>
    <dbReference type="NCBI Taxonomy" id="382777"/>
    <lineage>
        <taxon>Bacteria</taxon>
        <taxon>Pseudomonadati</taxon>
        <taxon>Pseudomonadota</taxon>
        <taxon>Gammaproteobacteria</taxon>
        <taxon>Chromatiales</taxon>
        <taxon>Chromatiaceae</taxon>
        <taxon>Thiocapsa</taxon>
    </lineage>
</organism>
<evidence type="ECO:0000313" key="3">
    <source>
        <dbReference type="Proteomes" id="UP001138802"/>
    </source>
</evidence>
<dbReference type="EMBL" id="NRSD01000003">
    <property type="protein sequence ID" value="MBK1643873.1"/>
    <property type="molecule type" value="Genomic_DNA"/>
</dbReference>
<dbReference type="InterPro" id="IPR036388">
    <property type="entry name" value="WH-like_DNA-bd_sf"/>
</dbReference>
<feature type="domain" description="HTH luxR-type" evidence="1">
    <location>
        <begin position="310"/>
        <end position="367"/>
    </location>
</feature>
<dbReference type="InterPro" id="IPR016032">
    <property type="entry name" value="Sig_transdc_resp-reg_C-effctor"/>
</dbReference>
<evidence type="ECO:0000313" key="2">
    <source>
        <dbReference type="EMBL" id="MBK1643873.1"/>
    </source>
</evidence>
<dbReference type="Gene3D" id="1.10.10.10">
    <property type="entry name" value="Winged helix-like DNA-binding domain superfamily/Winged helix DNA-binding domain"/>
    <property type="match status" value="1"/>
</dbReference>
<dbReference type="SUPFAM" id="SSF46894">
    <property type="entry name" value="C-terminal effector domain of the bipartite response regulators"/>
    <property type="match status" value="1"/>
</dbReference>
<dbReference type="Proteomes" id="UP001138802">
    <property type="component" value="Unassembled WGS sequence"/>
</dbReference>
<dbReference type="RefSeq" id="WP_200386683.1">
    <property type="nucleotide sequence ID" value="NZ_NRSD01000003.1"/>
</dbReference>
<protein>
    <recommendedName>
        <fullName evidence="1">HTH luxR-type domain-containing protein</fullName>
    </recommendedName>
</protein>
<accession>A0A9X0WFZ6</accession>
<dbReference type="GO" id="GO:0003677">
    <property type="term" value="F:DNA binding"/>
    <property type="evidence" value="ECO:0007669"/>
    <property type="project" value="InterPro"/>
</dbReference>
<evidence type="ECO:0000259" key="1">
    <source>
        <dbReference type="SMART" id="SM00421"/>
    </source>
</evidence>
<sequence length="376" mass="41734">MNAQIQALSDTIEAIYSAGPNPERWPDVLERIGDYFDGEGSVILFYETQPNPVFIYPEKLHPAVTVYLEEHWWEQDLHAQRAIALNLQGLEVMSDQTVASELEIQTHPIYTDFFRRVGFGWLMSCLILPDRHGLVVLSVPRAKAKGPFTHEEMQTLGLLGRHVEQALRISLYLTNMESMGTALRQALNAVDAGMHTLSADGRILFSNRAGRAQFEAYFDASDGYLTARVPGERDTFRNYVLKTHQAISECETPKPCILTGTNGTRLVVWAVPVSNAARMRFGHWSAAAILVLATPFVRDTQVDPVVLRDCMNLTISEARLASLIGCGMPIEEVAETLGIALGTARNVLKTVFRKAGVNRQAQLALKISNLGRISLD</sequence>